<feature type="region of interest" description="Disordered" evidence="5">
    <location>
        <begin position="664"/>
        <end position="688"/>
    </location>
</feature>
<organism evidence="7 8">
    <name type="scientific">Fusarium tricinctum</name>
    <dbReference type="NCBI Taxonomy" id="61284"/>
    <lineage>
        <taxon>Eukaryota</taxon>
        <taxon>Fungi</taxon>
        <taxon>Dikarya</taxon>
        <taxon>Ascomycota</taxon>
        <taxon>Pezizomycotina</taxon>
        <taxon>Sordariomycetes</taxon>
        <taxon>Hypocreomycetidae</taxon>
        <taxon>Hypocreales</taxon>
        <taxon>Nectriaceae</taxon>
        <taxon>Fusarium</taxon>
        <taxon>Fusarium tricinctum species complex</taxon>
    </lineage>
</organism>
<reference evidence="7" key="1">
    <citation type="journal article" date="2021" name="Nat. Commun.">
        <title>Genetic determinants of endophytism in the Arabidopsis root mycobiome.</title>
        <authorList>
            <person name="Mesny F."/>
            <person name="Miyauchi S."/>
            <person name="Thiergart T."/>
            <person name="Pickel B."/>
            <person name="Atanasova L."/>
            <person name="Karlsson M."/>
            <person name="Huettel B."/>
            <person name="Barry K.W."/>
            <person name="Haridas S."/>
            <person name="Chen C."/>
            <person name="Bauer D."/>
            <person name="Andreopoulos W."/>
            <person name="Pangilinan J."/>
            <person name="LaButti K."/>
            <person name="Riley R."/>
            <person name="Lipzen A."/>
            <person name="Clum A."/>
            <person name="Drula E."/>
            <person name="Henrissat B."/>
            <person name="Kohler A."/>
            <person name="Grigoriev I.V."/>
            <person name="Martin F.M."/>
            <person name="Hacquard S."/>
        </authorList>
    </citation>
    <scope>NUCLEOTIDE SEQUENCE</scope>
    <source>
        <strain evidence="7">MPI-SDFR-AT-0068</strain>
    </source>
</reference>
<evidence type="ECO:0000256" key="4">
    <source>
        <dbReference type="ARBA" id="ARBA00023242"/>
    </source>
</evidence>
<dbReference type="EMBL" id="JAGPXF010000004">
    <property type="protein sequence ID" value="KAH7245111.1"/>
    <property type="molecule type" value="Genomic_DNA"/>
</dbReference>
<dbReference type="Gene3D" id="4.10.240.10">
    <property type="entry name" value="Zn(2)-C6 fungal-type DNA-binding domain"/>
    <property type="match status" value="1"/>
</dbReference>
<dbReference type="GO" id="GO:0005634">
    <property type="term" value="C:nucleus"/>
    <property type="evidence" value="ECO:0007669"/>
    <property type="project" value="TreeGrafter"/>
</dbReference>
<dbReference type="Pfam" id="PF00172">
    <property type="entry name" value="Zn_clus"/>
    <property type="match status" value="1"/>
</dbReference>
<keyword evidence="8" id="KW-1185">Reference proteome</keyword>
<dbReference type="CDD" id="cd12148">
    <property type="entry name" value="fungal_TF_MHR"/>
    <property type="match status" value="1"/>
</dbReference>
<dbReference type="InterPro" id="IPR051127">
    <property type="entry name" value="Fungal_SecMet_Regulators"/>
</dbReference>
<keyword evidence="3" id="KW-0804">Transcription</keyword>
<evidence type="ECO:0000313" key="7">
    <source>
        <dbReference type="EMBL" id="KAH7245111.1"/>
    </source>
</evidence>
<dbReference type="GO" id="GO:0006351">
    <property type="term" value="P:DNA-templated transcription"/>
    <property type="evidence" value="ECO:0007669"/>
    <property type="project" value="InterPro"/>
</dbReference>
<dbReference type="PANTHER" id="PTHR47424:SF15">
    <property type="entry name" value="ZN(II)2CYS6 TRANSCRIPTION FACTOR (EUROFUNG)"/>
    <property type="match status" value="1"/>
</dbReference>
<evidence type="ECO:0000259" key="6">
    <source>
        <dbReference type="PROSITE" id="PS50048"/>
    </source>
</evidence>
<dbReference type="AlphaFoldDB" id="A0A8K0RUR7"/>
<evidence type="ECO:0000256" key="3">
    <source>
        <dbReference type="ARBA" id="ARBA00023163"/>
    </source>
</evidence>
<proteinExistence type="predicted"/>
<feature type="compositionally biased region" description="Basic and acidic residues" evidence="5">
    <location>
        <begin position="121"/>
        <end position="134"/>
    </location>
</feature>
<keyword evidence="1" id="KW-0479">Metal-binding</keyword>
<dbReference type="SMART" id="SM00906">
    <property type="entry name" value="Fungal_trans"/>
    <property type="match status" value="1"/>
</dbReference>
<keyword evidence="4" id="KW-0539">Nucleus</keyword>
<accession>A0A8K0RUR7</accession>
<sequence>MADTNQDGSTTDFGRVKAVRKKTAEACERCREKRIKCNGLQPCQQCINKDAHCIFAYAPSIIPSGNEEILESVLSYLGSIAIFDHLARKLELVLSRLGKIESEVAQQGHALSNLSRGILPPDRKQRQQPVERRSGGVAQFNQETGCFEYYGQTSAISIASHLGKRQRQLEAGPDNDVRIPPAARRRIDAISQHRPSYDTDPKGPVLDELPSFCDYVMPLNAPCSDRFLNESIADRHVNSFFGSIHILIPILNPTAFKAQYMSLRQLLGDGRLSIATQDDPTRPQFVCLMYAVLALGALYEDGQEDSSSWAQWYFSRAQGMLGRLLNASNLSLVQASLLLGAYAQHAIRPNLAYILNGIAARLAFSNGLNIESLHSSLPVDTQEAKRTWWLIYIQEVELCLDSGRPMCFGSSDMNIHYPTMHLLPNGEVNPVSKQDMFIPLLVGITKIMNRIIDLSAEPSGPGNSKLDRQKRLLCELDDWRASLPQHLRFTDSDREINDNNVLTSLYTWESRQQSSLQIHYYLAIIILFQDPIPNTPADGHTPRGQVSHQLHQSYYLNAARNMIRHIHRLLTLAPHLRRWTYYCFYCLQAVLAILPQVTNDYRRTQSRIRAEANISTGSHQVNKEPEDDRKLCNLAIEIFEQIKLKASQRCADVIRHYLNTWESNQTTNDTSAPHAGSDSFGNGARQQSLPSVSAPLLSLDHSQASDHETEASCLSSDATQTGPGDASVVESVSCSDFTSPCVSLSEFQAQLYSAFYGNPNDGFDFDEQSSFPGLETVGGYTLRSNTIGTQDSG</sequence>
<evidence type="ECO:0000256" key="2">
    <source>
        <dbReference type="ARBA" id="ARBA00023015"/>
    </source>
</evidence>
<dbReference type="GO" id="GO:0000978">
    <property type="term" value="F:RNA polymerase II cis-regulatory region sequence-specific DNA binding"/>
    <property type="evidence" value="ECO:0007669"/>
    <property type="project" value="TreeGrafter"/>
</dbReference>
<keyword evidence="2" id="KW-0805">Transcription regulation</keyword>
<dbReference type="CDD" id="cd00067">
    <property type="entry name" value="GAL4"/>
    <property type="match status" value="1"/>
</dbReference>
<dbReference type="GO" id="GO:0000435">
    <property type="term" value="P:positive regulation of transcription from RNA polymerase II promoter by galactose"/>
    <property type="evidence" value="ECO:0007669"/>
    <property type="project" value="TreeGrafter"/>
</dbReference>
<evidence type="ECO:0000256" key="5">
    <source>
        <dbReference type="SAM" id="MobiDB-lite"/>
    </source>
</evidence>
<dbReference type="Pfam" id="PF04082">
    <property type="entry name" value="Fungal_trans"/>
    <property type="match status" value="1"/>
</dbReference>
<dbReference type="PANTHER" id="PTHR47424">
    <property type="entry name" value="REGULATORY PROTEIN GAL4"/>
    <property type="match status" value="1"/>
</dbReference>
<dbReference type="Proteomes" id="UP000813427">
    <property type="component" value="Unassembled WGS sequence"/>
</dbReference>
<dbReference type="PROSITE" id="PS50048">
    <property type="entry name" value="ZN2_CY6_FUNGAL_2"/>
    <property type="match status" value="1"/>
</dbReference>
<dbReference type="InterPro" id="IPR001138">
    <property type="entry name" value="Zn2Cys6_DnaBD"/>
</dbReference>
<evidence type="ECO:0000256" key="1">
    <source>
        <dbReference type="ARBA" id="ARBA00022723"/>
    </source>
</evidence>
<gene>
    <name evidence="7" type="ORF">BKA59DRAFT_500786</name>
</gene>
<protein>
    <submittedName>
        <fullName evidence="7">Fungal-specific transcription factor domain-containing protein</fullName>
    </submittedName>
</protein>
<comment type="caution">
    <text evidence="7">The sequence shown here is derived from an EMBL/GenBank/DDBJ whole genome shotgun (WGS) entry which is preliminary data.</text>
</comment>
<feature type="region of interest" description="Disordered" evidence="5">
    <location>
        <begin position="112"/>
        <end position="135"/>
    </location>
</feature>
<name>A0A8K0RUR7_9HYPO</name>
<dbReference type="SMART" id="SM00066">
    <property type="entry name" value="GAL4"/>
    <property type="match status" value="1"/>
</dbReference>
<evidence type="ECO:0000313" key="8">
    <source>
        <dbReference type="Proteomes" id="UP000813427"/>
    </source>
</evidence>
<dbReference type="SUPFAM" id="SSF57701">
    <property type="entry name" value="Zn2/Cys6 DNA-binding domain"/>
    <property type="match status" value="1"/>
</dbReference>
<dbReference type="InterPro" id="IPR036864">
    <property type="entry name" value="Zn2-C6_fun-type_DNA-bd_sf"/>
</dbReference>
<dbReference type="InterPro" id="IPR007219">
    <property type="entry name" value="XnlR_reg_dom"/>
</dbReference>
<feature type="domain" description="Zn(2)-C6 fungal-type" evidence="6">
    <location>
        <begin position="26"/>
        <end position="55"/>
    </location>
</feature>
<dbReference type="GO" id="GO:0000981">
    <property type="term" value="F:DNA-binding transcription factor activity, RNA polymerase II-specific"/>
    <property type="evidence" value="ECO:0007669"/>
    <property type="project" value="InterPro"/>
</dbReference>
<dbReference type="OrthoDB" id="3990906at2759"/>
<dbReference type="PROSITE" id="PS00463">
    <property type="entry name" value="ZN2_CY6_FUNGAL_1"/>
    <property type="match status" value="1"/>
</dbReference>
<dbReference type="GO" id="GO:0008270">
    <property type="term" value="F:zinc ion binding"/>
    <property type="evidence" value="ECO:0007669"/>
    <property type="project" value="InterPro"/>
</dbReference>